<accession>A0A385TMF7</accession>
<dbReference type="AlphaFoldDB" id="A0A385TMF7"/>
<protein>
    <recommendedName>
        <fullName evidence="3">HAD family hydrolase</fullName>
    </recommendedName>
</protein>
<dbReference type="EMBL" id="CP032412">
    <property type="protein sequence ID" value="AYB44671.1"/>
    <property type="molecule type" value="Genomic_DNA"/>
</dbReference>
<evidence type="ECO:0008006" key="3">
    <source>
        <dbReference type="Google" id="ProtNLM"/>
    </source>
</evidence>
<dbReference type="KEGG" id="plw:D5F53_15935"/>
<evidence type="ECO:0000313" key="1">
    <source>
        <dbReference type="EMBL" id="AYB44671.1"/>
    </source>
</evidence>
<gene>
    <name evidence="1" type="ORF">D5F53_15935</name>
</gene>
<dbReference type="SUPFAM" id="SSF56784">
    <property type="entry name" value="HAD-like"/>
    <property type="match status" value="1"/>
</dbReference>
<dbReference type="RefSeq" id="WP_119848554.1">
    <property type="nucleotide sequence ID" value="NZ_CP032412.1"/>
</dbReference>
<dbReference type="InterPro" id="IPR036412">
    <property type="entry name" value="HAD-like_sf"/>
</dbReference>
<name>A0A385TMF7_PAELA</name>
<evidence type="ECO:0000313" key="2">
    <source>
        <dbReference type="Proteomes" id="UP000266552"/>
    </source>
</evidence>
<dbReference type="InterPro" id="IPR023214">
    <property type="entry name" value="HAD_sf"/>
</dbReference>
<dbReference type="Proteomes" id="UP000266552">
    <property type="component" value="Chromosome"/>
</dbReference>
<sequence>MIQVIISDFDGCILEEKGNHIDAMVSKTIIEMNKQIPVKIVTARATDKSMKEAKEMLLKAGLSHIPIFFRDMNVHDNSPSGLIAYKASMITSLSQEHIVPVIGIGDNETDDEAYHLTNVRHIIRIRWEESVHIPVQSHVINVEEDNLGEVWCEIKKYVEKMGDLHELRRA</sequence>
<dbReference type="Gene3D" id="3.40.50.1000">
    <property type="entry name" value="HAD superfamily/HAD-like"/>
    <property type="match status" value="1"/>
</dbReference>
<keyword evidence="2" id="KW-1185">Reference proteome</keyword>
<organism evidence="1 2">
    <name type="scientific">Paenibacillus lautus</name>
    <name type="common">Bacillus lautus</name>
    <dbReference type="NCBI Taxonomy" id="1401"/>
    <lineage>
        <taxon>Bacteria</taxon>
        <taxon>Bacillati</taxon>
        <taxon>Bacillota</taxon>
        <taxon>Bacilli</taxon>
        <taxon>Bacillales</taxon>
        <taxon>Paenibacillaceae</taxon>
        <taxon>Paenibacillus</taxon>
    </lineage>
</organism>
<proteinExistence type="predicted"/>
<reference evidence="1 2" key="1">
    <citation type="submission" date="2018-09" db="EMBL/GenBank/DDBJ databases">
        <title>Genome Sequence of Paenibacillus lautus Strain E7593-69, Azo Dye-Degrading Bacteria, Isolated from Commercial Tattoo Inks.</title>
        <authorList>
            <person name="Nho S.W."/>
            <person name="Kim S.-J."/>
            <person name="Kweon O."/>
            <person name="Cerniglia C.E."/>
        </authorList>
    </citation>
    <scope>NUCLEOTIDE SEQUENCE [LARGE SCALE GENOMIC DNA]</scope>
    <source>
        <strain evidence="1 2">E7593-69</strain>
    </source>
</reference>